<accession>A0A0W0YGC9</accession>
<dbReference type="InterPro" id="IPR022565">
    <property type="entry name" value="DUF2608"/>
</dbReference>
<dbReference type="Pfam" id="PF11019">
    <property type="entry name" value="DUF2608"/>
    <property type="match status" value="1"/>
</dbReference>
<keyword evidence="1" id="KW-0732">Signal</keyword>
<dbReference type="Gene3D" id="3.40.50.1000">
    <property type="entry name" value="HAD superfamily/HAD-like"/>
    <property type="match status" value="1"/>
</dbReference>
<reference evidence="2 3" key="1">
    <citation type="submission" date="2015-11" db="EMBL/GenBank/DDBJ databases">
        <title>Genomic analysis of 38 Legionella species identifies large and diverse effector repertoires.</title>
        <authorList>
            <person name="Burstein D."/>
            <person name="Amaro F."/>
            <person name="Zusman T."/>
            <person name="Lifshitz Z."/>
            <person name="Cohen O."/>
            <person name="Gilbert J.A."/>
            <person name="Pupko T."/>
            <person name="Shuman H.A."/>
            <person name="Segal G."/>
        </authorList>
    </citation>
    <scope>NUCLEOTIDE SEQUENCE [LARGE SCALE GENOMIC DNA]</scope>
    <source>
        <strain evidence="2 3">Mt.St.Helens-4</strain>
    </source>
</reference>
<dbReference type="eggNOG" id="ENOG502ZN1G">
    <property type="taxonomic scope" value="Bacteria"/>
</dbReference>
<protein>
    <recommendedName>
        <fullName evidence="4">DUF2608 domain-containing protein</fullName>
    </recommendedName>
</protein>
<evidence type="ECO:0000313" key="3">
    <source>
        <dbReference type="Proteomes" id="UP000054621"/>
    </source>
</evidence>
<dbReference type="Proteomes" id="UP000054621">
    <property type="component" value="Unassembled WGS sequence"/>
</dbReference>
<sequence>MPFILFLICSLFINPIFARVIHYELDSFADIATLYEEMRSDPRSTLLVFDLDDTLITMTQPLGSVGWWDWQAELQKTGKDPDKLFTPDYQQLVRIQNILFQLIKMEVTDKYVLPFLNHVTDQGAIILGLTARGKDHLSATMMQLKDNNFTVGDKLLFQEKGLKFRNNKTSLADNFQCPQFSKEVIYQRGIMFLDGEDKGQALLCVLSKIKTEIKTIIFVDDAKRNSVSIDKAFTDRNDLLVLNVLYTKENTKELEIQNNPLIQQQLFEQWNQIKNHLNEIIVQSNF</sequence>
<organism evidence="2 3">
    <name type="scientific">Legionella sainthelensi</name>
    <dbReference type="NCBI Taxonomy" id="28087"/>
    <lineage>
        <taxon>Bacteria</taxon>
        <taxon>Pseudomonadati</taxon>
        <taxon>Pseudomonadota</taxon>
        <taxon>Gammaproteobacteria</taxon>
        <taxon>Legionellales</taxon>
        <taxon>Legionellaceae</taxon>
        <taxon>Legionella</taxon>
    </lineage>
</organism>
<dbReference type="OrthoDB" id="7170926at2"/>
<evidence type="ECO:0008006" key="4">
    <source>
        <dbReference type="Google" id="ProtNLM"/>
    </source>
</evidence>
<dbReference type="InterPro" id="IPR023214">
    <property type="entry name" value="HAD_sf"/>
</dbReference>
<dbReference type="SUPFAM" id="SSF56784">
    <property type="entry name" value="HAD-like"/>
    <property type="match status" value="1"/>
</dbReference>
<name>A0A0W0YGC9_9GAMM</name>
<evidence type="ECO:0000313" key="2">
    <source>
        <dbReference type="EMBL" id="KTD56026.1"/>
    </source>
</evidence>
<proteinExistence type="predicted"/>
<gene>
    <name evidence="2" type="ORF">Lsai_2156</name>
</gene>
<dbReference type="PATRIC" id="fig|28087.4.peg.2325"/>
<dbReference type="AlphaFoldDB" id="A0A0W0YGC9"/>
<dbReference type="InterPro" id="IPR036412">
    <property type="entry name" value="HAD-like_sf"/>
</dbReference>
<dbReference type="RefSeq" id="WP_027271778.1">
    <property type="nucleotide sequence ID" value="NZ_CAAAJE010000024.1"/>
</dbReference>
<evidence type="ECO:0000256" key="1">
    <source>
        <dbReference type="ARBA" id="ARBA00022729"/>
    </source>
</evidence>
<dbReference type="EMBL" id="LNYV01000034">
    <property type="protein sequence ID" value="KTD56026.1"/>
    <property type="molecule type" value="Genomic_DNA"/>
</dbReference>
<comment type="caution">
    <text evidence="2">The sequence shown here is derived from an EMBL/GenBank/DDBJ whole genome shotgun (WGS) entry which is preliminary data.</text>
</comment>